<feature type="domain" description="G5" evidence="2">
    <location>
        <begin position="386"/>
        <end position="466"/>
    </location>
</feature>
<dbReference type="InterPro" id="IPR018392">
    <property type="entry name" value="LysM"/>
</dbReference>
<keyword evidence="1" id="KW-0732">Signal</keyword>
<dbReference type="OrthoDB" id="9809488at2"/>
<dbReference type="EMBL" id="LR130778">
    <property type="protein sequence ID" value="VDN48047.1"/>
    <property type="molecule type" value="Genomic_DNA"/>
</dbReference>
<dbReference type="PANTHER" id="PTHR21666:SF270">
    <property type="entry name" value="MUREIN HYDROLASE ACTIVATOR ENVC"/>
    <property type="match status" value="1"/>
</dbReference>
<evidence type="ECO:0000256" key="1">
    <source>
        <dbReference type="ARBA" id="ARBA00022729"/>
    </source>
</evidence>
<dbReference type="RefSeq" id="WP_125137245.1">
    <property type="nucleotide sequence ID" value="NZ_LR130778.1"/>
</dbReference>
<dbReference type="SMART" id="SM00257">
    <property type="entry name" value="LysM"/>
    <property type="match status" value="1"/>
</dbReference>
<dbReference type="SUPFAM" id="SSF51261">
    <property type="entry name" value="Duplicated hybrid motif"/>
    <property type="match status" value="1"/>
</dbReference>
<dbReference type="Pfam" id="PF01476">
    <property type="entry name" value="LysM"/>
    <property type="match status" value="1"/>
</dbReference>
<evidence type="ECO:0000313" key="4">
    <source>
        <dbReference type="EMBL" id="VDN48047.1"/>
    </source>
</evidence>
<dbReference type="AlphaFoldDB" id="A0A3P7PWC2"/>
<dbReference type="Proteomes" id="UP000279029">
    <property type="component" value="Chromosome"/>
</dbReference>
<dbReference type="InterPro" id="IPR036779">
    <property type="entry name" value="LysM_dom_sf"/>
</dbReference>
<dbReference type="Pfam" id="PF07501">
    <property type="entry name" value="G5"/>
    <property type="match status" value="1"/>
</dbReference>
<dbReference type="PROSITE" id="PS51782">
    <property type="entry name" value="LYSM"/>
    <property type="match status" value="1"/>
</dbReference>
<dbReference type="CDD" id="cd00118">
    <property type="entry name" value="LysM"/>
    <property type="match status" value="1"/>
</dbReference>
<dbReference type="Gene3D" id="2.70.70.10">
    <property type="entry name" value="Glucose Permease (Domain IIA)"/>
    <property type="match status" value="1"/>
</dbReference>
<dbReference type="InterPro" id="IPR011055">
    <property type="entry name" value="Dup_hybrid_motif"/>
</dbReference>
<feature type="domain" description="LysM" evidence="3">
    <location>
        <begin position="333"/>
        <end position="379"/>
    </location>
</feature>
<name>A0A3P7PWC2_9FIRM</name>
<evidence type="ECO:0008006" key="6">
    <source>
        <dbReference type="Google" id="ProtNLM"/>
    </source>
</evidence>
<dbReference type="InterPro" id="IPR016047">
    <property type="entry name" value="M23ase_b-sheet_dom"/>
</dbReference>
<gene>
    <name evidence="4" type="ORF">PATL70BA_2159</name>
</gene>
<keyword evidence="5" id="KW-1185">Reference proteome</keyword>
<dbReference type="InterPro" id="IPR011098">
    <property type="entry name" value="G5_dom"/>
</dbReference>
<proteinExistence type="predicted"/>
<organism evidence="4 5">
    <name type="scientific">Petrocella atlantisensis</name>
    <dbReference type="NCBI Taxonomy" id="2173034"/>
    <lineage>
        <taxon>Bacteria</taxon>
        <taxon>Bacillati</taxon>
        <taxon>Bacillota</taxon>
        <taxon>Clostridia</taxon>
        <taxon>Lachnospirales</taxon>
        <taxon>Vallitaleaceae</taxon>
        <taxon>Petrocella</taxon>
    </lineage>
</organism>
<dbReference type="Gene3D" id="2.20.230.10">
    <property type="entry name" value="Resuscitation-promoting factor rpfb"/>
    <property type="match status" value="1"/>
</dbReference>
<accession>A0A3P7PWC2</accession>
<evidence type="ECO:0000259" key="3">
    <source>
        <dbReference type="PROSITE" id="PS51782"/>
    </source>
</evidence>
<evidence type="ECO:0000313" key="5">
    <source>
        <dbReference type="Proteomes" id="UP000279029"/>
    </source>
</evidence>
<protein>
    <recommendedName>
        <fullName evidence="6">Peptidase M23</fullName>
    </recommendedName>
</protein>
<dbReference type="Pfam" id="PF01551">
    <property type="entry name" value="Peptidase_M23"/>
    <property type="match status" value="1"/>
</dbReference>
<sequence length="596" mass="66477">MDKSESNSLKKKFFMHLKMKTMDIKKLILKTLELKTINFKTIKFKNINMKSFKLNKKMINWKRIDWKNFKATVGTIMKEPKRVIAIGFVSVMLISGIGITQSLVISMGSDVTMASDDEEVSYVEVMMNNQVLGYVPSVSVGQNMVEAARVNLIERMGYDPELTQDIKYIPQHGEKMIFTDEKELLEILENTMYAAIEDIKVKGFVMKIGDDFTVALESEEALKAVLEGAQKVYLEDESTVSVEMKKDPHNTLVMKPEIKVLQKELTVDRNFLTSATLSATAESEESGKVFESVVKEISLEQQIVVIEAFVNADEIVDVETATSMITKENEKVKTYTVQTGDSPSVIALSNGMTTRELYDLNAGLEERASKIQIGEELIVMVPEPELFVSSVEEVVYTEIIDKHKVYVDNPNAYIGTDEVLEPGVEGVLEVHALIKKLNGKEFDRVILEETVISEPTTEKILRGSKALPITNATGTFQVPMIKYRLTSKFGPRWGRMHTGIDLAGPRGTEIKAADGGRVIAAGWDGGYGYRVVIDHGNGMTSLYAHASAIYVKVGQDVGKYERIAAVGNTGNSTGPHLHFEIHVNGVRKDPMKYLKF</sequence>
<dbReference type="PROSITE" id="PS51109">
    <property type="entry name" value="G5"/>
    <property type="match status" value="1"/>
</dbReference>
<dbReference type="GO" id="GO:0004222">
    <property type="term" value="F:metalloendopeptidase activity"/>
    <property type="evidence" value="ECO:0007669"/>
    <property type="project" value="TreeGrafter"/>
</dbReference>
<evidence type="ECO:0000259" key="2">
    <source>
        <dbReference type="PROSITE" id="PS51109"/>
    </source>
</evidence>
<dbReference type="KEGG" id="cbar:PATL70BA_2159"/>
<dbReference type="PANTHER" id="PTHR21666">
    <property type="entry name" value="PEPTIDASE-RELATED"/>
    <property type="match status" value="1"/>
</dbReference>
<dbReference type="SUPFAM" id="SSF54106">
    <property type="entry name" value="LysM domain"/>
    <property type="match status" value="1"/>
</dbReference>
<dbReference type="CDD" id="cd12797">
    <property type="entry name" value="M23_peptidase"/>
    <property type="match status" value="1"/>
</dbReference>
<dbReference type="SMART" id="SM01208">
    <property type="entry name" value="G5"/>
    <property type="match status" value="1"/>
</dbReference>
<dbReference type="InterPro" id="IPR050570">
    <property type="entry name" value="Cell_wall_metabolism_enzyme"/>
</dbReference>
<reference evidence="4 5" key="1">
    <citation type="submission" date="2018-09" db="EMBL/GenBank/DDBJ databases">
        <authorList>
            <person name="Postec A."/>
        </authorList>
    </citation>
    <scope>NUCLEOTIDE SEQUENCE [LARGE SCALE GENOMIC DNA]</scope>
    <source>
        <strain evidence="4">70B-A</strain>
    </source>
</reference>
<dbReference type="Gene3D" id="3.10.350.10">
    <property type="entry name" value="LysM domain"/>
    <property type="match status" value="1"/>
</dbReference>